<dbReference type="EMBL" id="ML993585">
    <property type="protein sequence ID" value="KAF2170417.1"/>
    <property type="molecule type" value="Genomic_DNA"/>
</dbReference>
<gene>
    <name evidence="3" type="ORF">M409DRAFT_19239</name>
</gene>
<dbReference type="Pfam" id="PF01408">
    <property type="entry name" value="GFO_IDH_MocA"/>
    <property type="match status" value="1"/>
</dbReference>
<accession>A0A6A6CT34</accession>
<dbReference type="AlphaFoldDB" id="A0A6A6CT34"/>
<dbReference type="RefSeq" id="XP_033671306.1">
    <property type="nucleotide sequence ID" value="XM_033804841.1"/>
</dbReference>
<reference evidence="3" key="1">
    <citation type="journal article" date="2020" name="Stud. Mycol.">
        <title>101 Dothideomycetes genomes: a test case for predicting lifestyles and emergence of pathogens.</title>
        <authorList>
            <person name="Haridas S."/>
            <person name="Albert R."/>
            <person name="Binder M."/>
            <person name="Bloem J."/>
            <person name="Labutti K."/>
            <person name="Salamov A."/>
            <person name="Andreopoulos B."/>
            <person name="Baker S."/>
            <person name="Barry K."/>
            <person name="Bills G."/>
            <person name="Bluhm B."/>
            <person name="Cannon C."/>
            <person name="Castanera R."/>
            <person name="Culley D."/>
            <person name="Daum C."/>
            <person name="Ezra D."/>
            <person name="Gonzalez J."/>
            <person name="Henrissat B."/>
            <person name="Kuo A."/>
            <person name="Liang C."/>
            <person name="Lipzen A."/>
            <person name="Lutzoni F."/>
            <person name="Magnuson J."/>
            <person name="Mondo S."/>
            <person name="Nolan M."/>
            <person name="Ohm R."/>
            <person name="Pangilinan J."/>
            <person name="Park H.-J."/>
            <person name="Ramirez L."/>
            <person name="Alfaro M."/>
            <person name="Sun H."/>
            <person name="Tritt A."/>
            <person name="Yoshinaga Y."/>
            <person name="Zwiers L.-H."/>
            <person name="Turgeon B."/>
            <person name="Goodwin S."/>
            <person name="Spatafora J."/>
            <person name="Crous P."/>
            <person name="Grigoriev I."/>
        </authorList>
    </citation>
    <scope>NUCLEOTIDE SEQUENCE</scope>
    <source>
        <strain evidence="3">ATCC 36951</strain>
    </source>
</reference>
<name>A0A6A6CT34_ZASCE</name>
<dbReference type="PANTHER" id="PTHR43708:SF1">
    <property type="entry name" value="GALACTOSE_LACTOSE METABOLISM REGULATORY PROTEIN GAL80"/>
    <property type="match status" value="1"/>
</dbReference>
<dbReference type="Pfam" id="PF22685">
    <property type="entry name" value="Gal80p_C-like"/>
    <property type="match status" value="1"/>
</dbReference>
<dbReference type="GeneID" id="54558113"/>
<evidence type="ECO:0008006" key="5">
    <source>
        <dbReference type="Google" id="ProtNLM"/>
    </source>
</evidence>
<evidence type="ECO:0000313" key="3">
    <source>
        <dbReference type="EMBL" id="KAF2170417.1"/>
    </source>
</evidence>
<evidence type="ECO:0000313" key="4">
    <source>
        <dbReference type="Proteomes" id="UP000799537"/>
    </source>
</evidence>
<dbReference type="Gene3D" id="3.40.50.720">
    <property type="entry name" value="NAD(P)-binding Rossmann-like Domain"/>
    <property type="match status" value="1"/>
</dbReference>
<protein>
    <recommendedName>
        <fullName evidence="5">Gfo/Idh/MocA-like oxidoreductase N-terminal domain-containing protein</fullName>
    </recommendedName>
</protein>
<organism evidence="3 4">
    <name type="scientific">Zasmidium cellare ATCC 36951</name>
    <dbReference type="NCBI Taxonomy" id="1080233"/>
    <lineage>
        <taxon>Eukaryota</taxon>
        <taxon>Fungi</taxon>
        <taxon>Dikarya</taxon>
        <taxon>Ascomycota</taxon>
        <taxon>Pezizomycotina</taxon>
        <taxon>Dothideomycetes</taxon>
        <taxon>Dothideomycetidae</taxon>
        <taxon>Mycosphaerellales</taxon>
        <taxon>Mycosphaerellaceae</taxon>
        <taxon>Zasmidium</taxon>
    </lineage>
</organism>
<feature type="domain" description="Gal80p-like C-terminal" evidence="2">
    <location>
        <begin position="141"/>
        <end position="293"/>
    </location>
</feature>
<dbReference type="InterPro" id="IPR055080">
    <property type="entry name" value="Gal80p-like_C"/>
</dbReference>
<dbReference type="OrthoDB" id="446809at2759"/>
<dbReference type="InterPro" id="IPR000683">
    <property type="entry name" value="Gfo/Idh/MocA-like_OxRdtase_N"/>
</dbReference>
<evidence type="ECO:0000259" key="2">
    <source>
        <dbReference type="Pfam" id="PF22685"/>
    </source>
</evidence>
<dbReference type="GO" id="GO:0000166">
    <property type="term" value="F:nucleotide binding"/>
    <property type="evidence" value="ECO:0007669"/>
    <property type="project" value="InterPro"/>
</dbReference>
<feature type="domain" description="Gfo/Idh/MocA-like oxidoreductase N-terminal" evidence="1">
    <location>
        <begin position="6"/>
        <end position="133"/>
    </location>
</feature>
<dbReference type="SUPFAM" id="SSF55347">
    <property type="entry name" value="Glyceraldehyde-3-phosphate dehydrogenase-like, C-terminal domain"/>
    <property type="match status" value="1"/>
</dbReference>
<dbReference type="Gene3D" id="3.30.360.10">
    <property type="entry name" value="Dihydrodipicolinate Reductase, domain 2"/>
    <property type="match status" value="1"/>
</dbReference>
<dbReference type="PANTHER" id="PTHR43708">
    <property type="entry name" value="CONSERVED EXPRESSED OXIDOREDUCTASE (EUROFUNG)"/>
    <property type="match status" value="1"/>
</dbReference>
<dbReference type="InterPro" id="IPR051317">
    <property type="entry name" value="Gfo/Idh/MocA_oxidoreduct"/>
</dbReference>
<dbReference type="InterPro" id="IPR036291">
    <property type="entry name" value="NAD(P)-bd_dom_sf"/>
</dbReference>
<keyword evidence="4" id="KW-1185">Reference proteome</keyword>
<evidence type="ECO:0000259" key="1">
    <source>
        <dbReference type="Pfam" id="PF01408"/>
    </source>
</evidence>
<dbReference type="SUPFAM" id="SSF51735">
    <property type="entry name" value="NAD(P)-binding Rossmann-fold domains"/>
    <property type="match status" value="1"/>
</dbReference>
<sequence>MAPITVALIGLSQSAKTSWASEGHLPYLLSDRGRQRYQIKALLNSSVEAGKKAIESYNLGPDTKAYGAPQDLAADPDIDLVVNATRVDVHYDTIKPSIEAGKAVFIEYPVAENTQRSRELADLAKQKDVPNIVGLQARVAPAVLKVKEILASGEIGKVLSSSVQAYSPFSGRDSISEGLAYFLDKKVGGNPVIIAFGHMIDFVHFVLGEYSSSHAHTQIQHPKQTVINKETGEKRPFTSDVPDLVSLHGTLETSPYVEEGASLIVNFRNGPPFPVTLPFVWTINGEKGEIRISSERGPFLQSEASAYDIPIQVEDFSTGQVRDIEWHWEDWQEALLPRSRNIARLYDLYAAGRWKAESRCTLESAVVRHKQLDAILYPKES</sequence>
<proteinExistence type="predicted"/>
<dbReference type="Proteomes" id="UP000799537">
    <property type="component" value="Unassembled WGS sequence"/>
</dbReference>